<evidence type="ECO:0000313" key="2">
    <source>
        <dbReference type="EMBL" id="MPN10081.1"/>
    </source>
</evidence>
<dbReference type="EMBL" id="VSSQ01056222">
    <property type="protein sequence ID" value="MPN10081.1"/>
    <property type="molecule type" value="Genomic_DNA"/>
</dbReference>
<keyword evidence="1" id="KW-1133">Transmembrane helix</keyword>
<evidence type="ECO:0000256" key="1">
    <source>
        <dbReference type="SAM" id="Phobius"/>
    </source>
</evidence>
<reference evidence="2" key="1">
    <citation type="submission" date="2019-08" db="EMBL/GenBank/DDBJ databases">
        <authorList>
            <person name="Kucharzyk K."/>
            <person name="Murdoch R.W."/>
            <person name="Higgins S."/>
            <person name="Loffler F."/>
        </authorList>
    </citation>
    <scope>NUCLEOTIDE SEQUENCE</scope>
</reference>
<proteinExistence type="predicted"/>
<keyword evidence="1" id="KW-0812">Transmembrane</keyword>
<feature type="transmembrane region" description="Helical" evidence="1">
    <location>
        <begin position="28"/>
        <end position="45"/>
    </location>
</feature>
<gene>
    <name evidence="2" type="ORF">SDC9_157374</name>
</gene>
<keyword evidence="1" id="KW-0472">Membrane</keyword>
<comment type="caution">
    <text evidence="2">The sequence shown here is derived from an EMBL/GenBank/DDBJ whole genome shotgun (WGS) entry which is preliminary data.</text>
</comment>
<sequence length="63" mass="7131">MLSRPHLMLPDIGHPNNGMISAGHMMGYPWYIETAIIVFIAVLMLPRTDLFPPLSEILQRLVT</sequence>
<organism evidence="2">
    <name type="scientific">bioreactor metagenome</name>
    <dbReference type="NCBI Taxonomy" id="1076179"/>
    <lineage>
        <taxon>unclassified sequences</taxon>
        <taxon>metagenomes</taxon>
        <taxon>ecological metagenomes</taxon>
    </lineage>
</organism>
<accession>A0A645F725</accession>
<protein>
    <submittedName>
        <fullName evidence="2">Uncharacterized protein</fullName>
    </submittedName>
</protein>
<dbReference type="AlphaFoldDB" id="A0A645F725"/>
<name>A0A645F725_9ZZZZ</name>